<name>A0A561PG93_9BACT</name>
<dbReference type="AlphaFoldDB" id="A0A561PG93"/>
<sequence length="180" mass="19568">MSHRLKAVLKTILAVICLLLGLLLTASIVSVLISRLLYESFDAVTAVGFGIAGTIFLGVSGLLFVAAWRLHKAAKKHWALLPASNLSFPVRVILAVACFLAAAFLVLIEIGFLDDTASFSSAFNAAPGEAGDYNRGTAVGSWLVILLMLLIIFWLVKTGYRLLRHPRKKKEVIELLGEEF</sequence>
<dbReference type="Proteomes" id="UP000320811">
    <property type="component" value="Unassembled WGS sequence"/>
</dbReference>
<proteinExistence type="predicted"/>
<feature type="transmembrane region" description="Helical" evidence="1">
    <location>
        <begin position="139"/>
        <end position="160"/>
    </location>
</feature>
<dbReference type="RefSeq" id="WP_145671959.1">
    <property type="nucleotide sequence ID" value="NZ_VIWO01000007.1"/>
</dbReference>
<evidence type="ECO:0000313" key="3">
    <source>
        <dbReference type="Proteomes" id="UP000320811"/>
    </source>
</evidence>
<keyword evidence="3" id="KW-1185">Reference proteome</keyword>
<organism evidence="2 3">
    <name type="scientific">Chitinophaga polysaccharea</name>
    <dbReference type="NCBI Taxonomy" id="1293035"/>
    <lineage>
        <taxon>Bacteria</taxon>
        <taxon>Pseudomonadati</taxon>
        <taxon>Bacteroidota</taxon>
        <taxon>Chitinophagia</taxon>
        <taxon>Chitinophagales</taxon>
        <taxon>Chitinophagaceae</taxon>
        <taxon>Chitinophaga</taxon>
    </lineage>
</organism>
<feature type="transmembrane region" description="Helical" evidence="1">
    <location>
        <begin position="88"/>
        <end position="113"/>
    </location>
</feature>
<keyword evidence="1" id="KW-1133">Transmembrane helix</keyword>
<reference evidence="2 3" key="1">
    <citation type="submission" date="2019-06" db="EMBL/GenBank/DDBJ databases">
        <title>Sorghum-associated microbial communities from plants grown in Nebraska, USA.</title>
        <authorList>
            <person name="Schachtman D."/>
        </authorList>
    </citation>
    <scope>NUCLEOTIDE SEQUENCE [LARGE SCALE GENOMIC DNA]</scope>
    <source>
        <strain evidence="2 3">1209</strain>
    </source>
</reference>
<accession>A0A561PG93</accession>
<evidence type="ECO:0000256" key="1">
    <source>
        <dbReference type="SAM" id="Phobius"/>
    </source>
</evidence>
<protein>
    <submittedName>
        <fullName evidence="2">Uncharacterized protein</fullName>
    </submittedName>
</protein>
<gene>
    <name evidence="2" type="ORF">FHW36_10762</name>
</gene>
<dbReference type="EMBL" id="VIWO01000007">
    <property type="protein sequence ID" value="TWF37136.1"/>
    <property type="molecule type" value="Genomic_DNA"/>
</dbReference>
<feature type="transmembrane region" description="Helical" evidence="1">
    <location>
        <begin position="44"/>
        <end position="68"/>
    </location>
</feature>
<evidence type="ECO:0000313" key="2">
    <source>
        <dbReference type="EMBL" id="TWF37136.1"/>
    </source>
</evidence>
<keyword evidence="1" id="KW-0472">Membrane</keyword>
<comment type="caution">
    <text evidence="2">The sequence shown here is derived from an EMBL/GenBank/DDBJ whole genome shotgun (WGS) entry which is preliminary data.</text>
</comment>
<keyword evidence="1" id="KW-0812">Transmembrane</keyword>
<feature type="transmembrane region" description="Helical" evidence="1">
    <location>
        <begin position="12"/>
        <end position="38"/>
    </location>
</feature>